<keyword evidence="10" id="KW-1185">Reference proteome</keyword>
<keyword evidence="3" id="KW-0805">Transcription regulation</keyword>
<dbReference type="Pfam" id="PF03704">
    <property type="entry name" value="BTAD"/>
    <property type="match status" value="1"/>
</dbReference>
<feature type="domain" description="Bacterial transcriptional activator" evidence="8">
    <location>
        <begin position="114"/>
        <end position="258"/>
    </location>
</feature>
<dbReference type="InterPro" id="IPR001867">
    <property type="entry name" value="OmpR/PhoB-type_DNA-bd"/>
</dbReference>
<dbReference type="Pfam" id="PF00931">
    <property type="entry name" value="NB-ARC"/>
    <property type="match status" value="1"/>
</dbReference>
<dbReference type="AlphaFoldDB" id="A0A3M2LXB0"/>
<dbReference type="InterPro" id="IPR036388">
    <property type="entry name" value="WH-like_DNA-bd_sf"/>
</dbReference>
<dbReference type="InterPro" id="IPR005158">
    <property type="entry name" value="BTAD"/>
</dbReference>
<dbReference type="EMBL" id="RFFJ01000039">
    <property type="protein sequence ID" value="RMI42029.1"/>
    <property type="molecule type" value="Genomic_DNA"/>
</dbReference>
<dbReference type="Pfam" id="PF00486">
    <property type="entry name" value="Trans_reg_C"/>
    <property type="match status" value="1"/>
</dbReference>
<name>A0A3M2LXB0_9ACTN</name>
<dbReference type="InterPro" id="IPR016032">
    <property type="entry name" value="Sig_transdc_resp-reg_C-effctor"/>
</dbReference>
<dbReference type="CDD" id="cd15831">
    <property type="entry name" value="BTAD"/>
    <property type="match status" value="1"/>
</dbReference>
<reference evidence="9 10" key="1">
    <citation type="submission" date="2018-10" db="EMBL/GenBank/DDBJ databases">
        <title>Isolation, diversity and antifungal activity of actinobacteria from wheat.</title>
        <authorList>
            <person name="Han C."/>
        </authorList>
    </citation>
    <scope>NUCLEOTIDE SEQUENCE [LARGE SCALE GENOMIC DNA]</scope>
    <source>
        <strain evidence="9 10">NEAU-YY642</strain>
    </source>
</reference>
<dbReference type="PANTHER" id="PTHR35807:SF1">
    <property type="entry name" value="TRANSCRIPTIONAL REGULATOR REDD"/>
    <property type="match status" value="1"/>
</dbReference>
<comment type="caution">
    <text evidence="9">The sequence shown here is derived from an EMBL/GenBank/DDBJ whole genome shotgun (WGS) entry which is preliminary data.</text>
</comment>
<dbReference type="Gene3D" id="3.40.50.300">
    <property type="entry name" value="P-loop containing nucleotide triphosphate hydrolases"/>
    <property type="match status" value="1"/>
</dbReference>
<dbReference type="SMART" id="SM01043">
    <property type="entry name" value="BTAD"/>
    <property type="match status" value="1"/>
</dbReference>
<dbReference type="Gene3D" id="1.25.40.10">
    <property type="entry name" value="Tetratricopeptide repeat domain"/>
    <property type="match status" value="3"/>
</dbReference>
<dbReference type="GO" id="GO:0006355">
    <property type="term" value="P:regulation of DNA-templated transcription"/>
    <property type="evidence" value="ECO:0007669"/>
    <property type="project" value="InterPro"/>
</dbReference>
<dbReference type="RefSeq" id="WP_122183443.1">
    <property type="nucleotide sequence ID" value="NZ_RFFJ01000039.1"/>
</dbReference>
<keyword evidence="2" id="KW-0902">Two-component regulatory system</keyword>
<accession>A0A3M2LXB0</accession>
<feature type="domain" description="OmpR/PhoB-type" evidence="7">
    <location>
        <begin position="30"/>
        <end position="107"/>
    </location>
</feature>
<keyword evidence="5" id="KW-0804">Transcription</keyword>
<dbReference type="InterPro" id="IPR019734">
    <property type="entry name" value="TPR_rpt"/>
</dbReference>
<sequence>MLATKGFDRREALVEFRIQLLGPVELLVDDRPSALPSPQDSLVLAALAWDVGSRVSIETLIERVWDSPPERARNNLHVHIARIRRAFRECPGPTAPSIHTRSHAYTLDTPPHTVDVHRYLDLTARARAHADQSQLREAEAHLQEAEALWRGEPLTGLNSSWAHEAREILAQRRLYAALTRAGIALQLRHHGDAIAELWTLSRQHPTDEHLVEHLALALYSAGRVSDADREVERVRRELRNEMGVDIGARLRHVRQAIANRTSPEELLTALGYTPAADPTVVRRPPGPDDLPPDIDYTGRQSEVRAILAELDRRRKGDLRGPVMVGIDGMAGAGKTAMAVHVAHRLKEHYPDGRLMIDLRGHDRQQAPLSTAHILSELLRRLGKVPKDEDQLVTVWRTVLARRRVLLLLDNAAGPEQVLSLLPGATNSLVIVTSRHRLATIPGLHSHSLDALSEREAVALFRERIRGRAANPSEIARIARLTGCLPLALDIVAARFLTRPSWSIEELTSRLSHGRGILHEIRDGTRAVAAAFELSYQALSESGQRVFRHLGLLVGREFGPHAVAALTGYTPGDVESELEILFYVHLVGEGPSGRFALHDLLREFAQVLARSELAPELSRAARDRLADAYVAVADRADRLAYPHRVRIDVDAAPPVELAGWLNPSEPERWFRTEIENLLALREHLDDNGDRRRSALLSHVLAGFLDADGRHSRSGAAPLRAAVAYWSEQNAPRAEARALLDLSSATARTGHYAESLSAARRALQLAEQHADRDALLEALQRMAITHHETGRHREALPLMRRLIPLRQRHSDLRQRTRAINLLGAIQLHAGELGAALTTFREALNGARSAGDARGMYMALSNIGLIQHKRNFHAEAIASLRQALEISENGGRLDERMVLKVNLADALQKAGDASSALSLYQEALPVFRSLEEQHKESAALIGIGRALTALGRPVEAVPHHRAALDLARSLDAGVEEARALRELGHAEALAGRHEEAAGHLHQSLKVARELKLGFVEVETREVLAELHESRGETDRAAHLRARARALMHQLGAESRPSDVP</sequence>
<evidence type="ECO:0000256" key="6">
    <source>
        <dbReference type="SAM" id="MobiDB-lite"/>
    </source>
</evidence>
<dbReference type="InterPro" id="IPR002182">
    <property type="entry name" value="NB-ARC"/>
</dbReference>
<evidence type="ECO:0000313" key="9">
    <source>
        <dbReference type="EMBL" id="RMI42029.1"/>
    </source>
</evidence>
<dbReference type="InterPro" id="IPR011990">
    <property type="entry name" value="TPR-like_helical_dom_sf"/>
</dbReference>
<dbReference type="Pfam" id="PF13424">
    <property type="entry name" value="TPR_12"/>
    <property type="match status" value="1"/>
</dbReference>
<evidence type="ECO:0000256" key="2">
    <source>
        <dbReference type="ARBA" id="ARBA00023012"/>
    </source>
</evidence>
<dbReference type="SUPFAM" id="SSF48452">
    <property type="entry name" value="TPR-like"/>
    <property type="match status" value="3"/>
</dbReference>
<evidence type="ECO:0000256" key="4">
    <source>
        <dbReference type="ARBA" id="ARBA00023125"/>
    </source>
</evidence>
<dbReference type="SUPFAM" id="SSF46894">
    <property type="entry name" value="C-terminal effector domain of the bipartite response regulators"/>
    <property type="match status" value="1"/>
</dbReference>
<dbReference type="Gene3D" id="1.10.10.10">
    <property type="entry name" value="Winged helix-like DNA-binding domain superfamily/Winged helix DNA-binding domain"/>
    <property type="match status" value="1"/>
</dbReference>
<dbReference type="GO" id="GO:0003677">
    <property type="term" value="F:DNA binding"/>
    <property type="evidence" value="ECO:0007669"/>
    <property type="project" value="UniProtKB-KW"/>
</dbReference>
<dbReference type="GO" id="GO:0000160">
    <property type="term" value="P:phosphorelay signal transduction system"/>
    <property type="evidence" value="ECO:0007669"/>
    <property type="project" value="UniProtKB-KW"/>
</dbReference>
<dbReference type="Proteomes" id="UP000278673">
    <property type="component" value="Unassembled WGS sequence"/>
</dbReference>
<evidence type="ECO:0000256" key="5">
    <source>
        <dbReference type="ARBA" id="ARBA00023163"/>
    </source>
</evidence>
<evidence type="ECO:0000256" key="1">
    <source>
        <dbReference type="ARBA" id="ARBA00005820"/>
    </source>
</evidence>
<feature type="region of interest" description="Disordered" evidence="6">
    <location>
        <begin position="277"/>
        <end position="296"/>
    </location>
</feature>
<dbReference type="PRINTS" id="PR00364">
    <property type="entry name" value="DISEASERSIST"/>
</dbReference>
<evidence type="ECO:0000313" key="10">
    <source>
        <dbReference type="Proteomes" id="UP000278673"/>
    </source>
</evidence>
<dbReference type="SMART" id="SM00862">
    <property type="entry name" value="Trans_reg_C"/>
    <property type="match status" value="1"/>
</dbReference>
<evidence type="ECO:0000259" key="8">
    <source>
        <dbReference type="SMART" id="SM01043"/>
    </source>
</evidence>
<dbReference type="SUPFAM" id="SSF52540">
    <property type="entry name" value="P-loop containing nucleoside triphosphate hydrolases"/>
    <property type="match status" value="1"/>
</dbReference>
<evidence type="ECO:0000256" key="3">
    <source>
        <dbReference type="ARBA" id="ARBA00023015"/>
    </source>
</evidence>
<organism evidence="9 10">
    <name type="scientific">Streptomyces triticirhizae</name>
    <dbReference type="NCBI Taxonomy" id="2483353"/>
    <lineage>
        <taxon>Bacteria</taxon>
        <taxon>Bacillati</taxon>
        <taxon>Actinomycetota</taxon>
        <taxon>Actinomycetes</taxon>
        <taxon>Kitasatosporales</taxon>
        <taxon>Streptomycetaceae</taxon>
        <taxon>Streptomyces</taxon>
    </lineage>
</organism>
<proteinExistence type="inferred from homology"/>
<dbReference type="PANTHER" id="PTHR35807">
    <property type="entry name" value="TRANSCRIPTIONAL REGULATOR REDD-RELATED"/>
    <property type="match status" value="1"/>
</dbReference>
<keyword evidence="4" id="KW-0238">DNA-binding</keyword>
<protein>
    <submittedName>
        <fullName evidence="9">SARP family transcriptional regulator</fullName>
    </submittedName>
</protein>
<gene>
    <name evidence="9" type="ORF">EBN88_09915</name>
</gene>
<dbReference type="InterPro" id="IPR027417">
    <property type="entry name" value="P-loop_NTPase"/>
</dbReference>
<comment type="similarity">
    <text evidence="1">Belongs to the AfsR/DnrI/RedD regulatory family.</text>
</comment>
<dbReference type="InterPro" id="IPR051677">
    <property type="entry name" value="AfsR-DnrI-RedD_regulator"/>
</dbReference>
<dbReference type="SMART" id="SM00028">
    <property type="entry name" value="TPR"/>
    <property type="match status" value="8"/>
</dbReference>
<evidence type="ECO:0000259" key="7">
    <source>
        <dbReference type="SMART" id="SM00862"/>
    </source>
</evidence>
<dbReference type="GO" id="GO:0043531">
    <property type="term" value="F:ADP binding"/>
    <property type="evidence" value="ECO:0007669"/>
    <property type="project" value="InterPro"/>
</dbReference>